<evidence type="ECO:0000256" key="1">
    <source>
        <dbReference type="ARBA" id="ARBA00004651"/>
    </source>
</evidence>
<dbReference type="RefSeq" id="WP_281378712.1">
    <property type="nucleotide sequence ID" value="NZ_JACHXK010000004.1"/>
</dbReference>
<keyword evidence="8" id="KW-1185">Reference proteome</keyword>
<dbReference type="GO" id="GO:0022857">
    <property type="term" value="F:transmembrane transporter activity"/>
    <property type="evidence" value="ECO:0007669"/>
    <property type="project" value="InterPro"/>
</dbReference>
<evidence type="ECO:0000256" key="6">
    <source>
        <dbReference type="SAM" id="Phobius"/>
    </source>
</evidence>
<feature type="transmembrane region" description="Helical" evidence="6">
    <location>
        <begin position="154"/>
        <end position="177"/>
    </location>
</feature>
<name>A0A7W5AWX1_9BACL</name>
<dbReference type="Pfam" id="PF07690">
    <property type="entry name" value="MFS_1"/>
    <property type="match status" value="1"/>
</dbReference>
<evidence type="ECO:0000256" key="3">
    <source>
        <dbReference type="ARBA" id="ARBA00022692"/>
    </source>
</evidence>
<dbReference type="PANTHER" id="PTHR23513">
    <property type="entry name" value="INTEGRAL MEMBRANE EFFLUX PROTEIN-RELATED"/>
    <property type="match status" value="1"/>
</dbReference>
<accession>A0A7W5AWX1</accession>
<feature type="transmembrane region" description="Helical" evidence="6">
    <location>
        <begin position="61"/>
        <end position="81"/>
    </location>
</feature>
<evidence type="ECO:0000313" key="7">
    <source>
        <dbReference type="EMBL" id="MBB3110300.1"/>
    </source>
</evidence>
<dbReference type="Proteomes" id="UP000570361">
    <property type="component" value="Unassembled WGS sequence"/>
</dbReference>
<reference evidence="7 8" key="1">
    <citation type="submission" date="2020-08" db="EMBL/GenBank/DDBJ databases">
        <title>Genomic Encyclopedia of Type Strains, Phase III (KMG-III): the genomes of soil and plant-associated and newly described type strains.</title>
        <authorList>
            <person name="Whitman W."/>
        </authorList>
    </citation>
    <scope>NUCLEOTIDE SEQUENCE [LARGE SCALE GENOMIC DNA]</scope>
    <source>
        <strain evidence="7 8">CECT 5862</strain>
    </source>
</reference>
<keyword evidence="4 6" id="KW-1133">Transmembrane helix</keyword>
<keyword evidence="3 6" id="KW-0812">Transmembrane</keyword>
<dbReference type="InterPro" id="IPR036259">
    <property type="entry name" value="MFS_trans_sf"/>
</dbReference>
<organism evidence="7 8">
    <name type="scientific">Paenibacillus phyllosphaerae</name>
    <dbReference type="NCBI Taxonomy" id="274593"/>
    <lineage>
        <taxon>Bacteria</taxon>
        <taxon>Bacillati</taxon>
        <taxon>Bacillota</taxon>
        <taxon>Bacilli</taxon>
        <taxon>Bacillales</taxon>
        <taxon>Paenibacillaceae</taxon>
        <taxon>Paenibacillus</taxon>
    </lineage>
</organism>
<protein>
    <submittedName>
        <fullName evidence="7">Uncharacterized protein</fullName>
    </submittedName>
</protein>
<dbReference type="EMBL" id="JACHXK010000004">
    <property type="protein sequence ID" value="MBB3110300.1"/>
    <property type="molecule type" value="Genomic_DNA"/>
</dbReference>
<evidence type="ECO:0000256" key="2">
    <source>
        <dbReference type="ARBA" id="ARBA00022475"/>
    </source>
</evidence>
<dbReference type="GO" id="GO:0005886">
    <property type="term" value="C:plasma membrane"/>
    <property type="evidence" value="ECO:0007669"/>
    <property type="project" value="UniProtKB-SubCell"/>
</dbReference>
<feature type="transmembrane region" description="Helical" evidence="6">
    <location>
        <begin position="116"/>
        <end position="133"/>
    </location>
</feature>
<proteinExistence type="predicted"/>
<feature type="transmembrane region" description="Helical" evidence="6">
    <location>
        <begin position="88"/>
        <end position="110"/>
    </location>
</feature>
<comment type="subcellular location">
    <subcellularLocation>
        <location evidence="1">Cell membrane</location>
        <topology evidence="1">Multi-pass membrane protein</topology>
    </subcellularLocation>
</comment>
<sequence>MVPKNIPGLAATQPAPTLWTNANFILLLLAGEILAVGNKIYELALPLILYEQTHSSVAMSTMRGIEFLPNLLFAAFIGVLVDRVRKKAWSLWAVALQIVILVGLYMGAARGHHSEALYYCGGFLLMLFGYAYANARVALVKQALPTASLTKANASFTFVTTLVGIMGPVLTGLILLLTDLHDGLLLTAGSFVAAFLLLLSFNPKRLSTCIAEQDSGPSLQRAGDGSGAAARCGR</sequence>
<evidence type="ECO:0000256" key="5">
    <source>
        <dbReference type="ARBA" id="ARBA00023136"/>
    </source>
</evidence>
<comment type="caution">
    <text evidence="7">The sequence shown here is derived from an EMBL/GenBank/DDBJ whole genome shotgun (WGS) entry which is preliminary data.</text>
</comment>
<dbReference type="AlphaFoldDB" id="A0A7W5AWX1"/>
<keyword evidence="2" id="KW-1003">Cell membrane</keyword>
<keyword evidence="5 6" id="KW-0472">Membrane</keyword>
<dbReference type="Gene3D" id="1.20.1250.20">
    <property type="entry name" value="MFS general substrate transporter like domains"/>
    <property type="match status" value="1"/>
</dbReference>
<dbReference type="InterPro" id="IPR011701">
    <property type="entry name" value="MFS"/>
</dbReference>
<gene>
    <name evidence="7" type="ORF">FHS18_002367</name>
</gene>
<evidence type="ECO:0000313" key="8">
    <source>
        <dbReference type="Proteomes" id="UP000570361"/>
    </source>
</evidence>
<feature type="transmembrane region" description="Helical" evidence="6">
    <location>
        <begin position="183"/>
        <end position="201"/>
    </location>
</feature>
<dbReference type="SUPFAM" id="SSF103473">
    <property type="entry name" value="MFS general substrate transporter"/>
    <property type="match status" value="1"/>
</dbReference>
<evidence type="ECO:0000256" key="4">
    <source>
        <dbReference type="ARBA" id="ARBA00022989"/>
    </source>
</evidence>
<dbReference type="PANTHER" id="PTHR23513:SF6">
    <property type="entry name" value="MAJOR FACILITATOR SUPERFAMILY ASSOCIATED DOMAIN-CONTAINING PROTEIN"/>
    <property type="match status" value="1"/>
</dbReference>